<evidence type="ECO:0000313" key="1">
    <source>
        <dbReference type="EMBL" id="MBA5607177.1"/>
    </source>
</evidence>
<evidence type="ECO:0000313" key="2">
    <source>
        <dbReference type="Proteomes" id="UP000566711"/>
    </source>
</evidence>
<comment type="caution">
    <text evidence="1">The sequence shown here is derived from an EMBL/GenBank/DDBJ whole genome shotgun (WGS) entry which is preliminary data.</text>
</comment>
<reference evidence="1 2" key="1">
    <citation type="submission" date="2020-07" db="EMBL/GenBank/DDBJ databases">
        <title>Novel species isolated from subtropical streams in China.</title>
        <authorList>
            <person name="Lu H."/>
        </authorList>
    </citation>
    <scope>NUCLEOTIDE SEQUENCE [LARGE SCALE GENOMIC DNA]</scope>
    <source>
        <strain evidence="1 2">FT3S</strain>
    </source>
</reference>
<protein>
    <submittedName>
        <fullName evidence="1">Uncharacterized protein</fullName>
    </submittedName>
</protein>
<keyword evidence="2" id="KW-1185">Reference proteome</keyword>
<gene>
    <name evidence="1" type="ORF">H3H36_17610</name>
</gene>
<dbReference type="RefSeq" id="WP_182219403.1">
    <property type="nucleotide sequence ID" value="NZ_JACEZS010000015.1"/>
</dbReference>
<accession>A0A7W2EJP6</accession>
<organism evidence="1 2">
    <name type="scientific">Rugamonas fusca</name>
    <dbReference type="NCBI Taxonomy" id="2758568"/>
    <lineage>
        <taxon>Bacteria</taxon>
        <taxon>Pseudomonadati</taxon>
        <taxon>Pseudomonadota</taxon>
        <taxon>Betaproteobacteria</taxon>
        <taxon>Burkholderiales</taxon>
        <taxon>Oxalobacteraceae</taxon>
        <taxon>Telluria group</taxon>
        <taxon>Rugamonas</taxon>
    </lineage>
</organism>
<sequence>MAAIGHWNDVQTINNEALECMAQASGTTKGDILCKALALLEVASEARKQGKRIAILTKDKQVVTEIVGGNLYGVAMMIDLDRSVVS</sequence>
<name>A0A7W2EJP6_9BURK</name>
<proteinExistence type="predicted"/>
<dbReference type="AlphaFoldDB" id="A0A7W2EJP6"/>
<dbReference type="Proteomes" id="UP000566711">
    <property type="component" value="Unassembled WGS sequence"/>
</dbReference>
<dbReference type="EMBL" id="JACEZS010000015">
    <property type="protein sequence ID" value="MBA5607177.1"/>
    <property type="molecule type" value="Genomic_DNA"/>
</dbReference>